<dbReference type="GO" id="GO:0016787">
    <property type="term" value="F:hydrolase activity"/>
    <property type="evidence" value="ECO:0007669"/>
    <property type="project" value="UniProtKB-KW"/>
</dbReference>
<keyword evidence="1 4" id="KW-0378">Hydrolase</keyword>
<dbReference type="EMBL" id="VOQR01000001">
    <property type="protein sequence ID" value="TXC70831.1"/>
    <property type="molecule type" value="Genomic_DNA"/>
</dbReference>
<feature type="domain" description="BD-FAE-like" evidence="3">
    <location>
        <begin position="95"/>
        <end position="275"/>
    </location>
</feature>
<feature type="signal peptide" evidence="2">
    <location>
        <begin position="1"/>
        <end position="23"/>
    </location>
</feature>
<dbReference type="AlphaFoldDB" id="A0A5C6UF24"/>
<dbReference type="InterPro" id="IPR050300">
    <property type="entry name" value="GDXG_lipolytic_enzyme"/>
</dbReference>
<dbReference type="OrthoDB" id="9771666at2"/>
<dbReference type="PANTHER" id="PTHR48081">
    <property type="entry name" value="AB HYDROLASE SUPERFAMILY PROTEIN C4A8.06C"/>
    <property type="match status" value="1"/>
</dbReference>
<accession>A0A5C6UF24</accession>
<dbReference type="Proteomes" id="UP000321250">
    <property type="component" value="Unassembled WGS sequence"/>
</dbReference>
<dbReference type="Pfam" id="PF20434">
    <property type="entry name" value="BD-FAE"/>
    <property type="match status" value="1"/>
</dbReference>
<name>A0A5C6UF24_9SPHN</name>
<evidence type="ECO:0000313" key="4">
    <source>
        <dbReference type="EMBL" id="TXC70831.1"/>
    </source>
</evidence>
<reference evidence="4 5" key="1">
    <citation type="journal article" date="2013" name="Antonie Van Leeuwenhoek">
        <title>Sphingomonas ginsenosidivorax sp. nov., with the ability to transform ginsenosides.</title>
        <authorList>
            <person name="Jin X.F."/>
            <person name="Kim J.K."/>
            <person name="Liu Q.M."/>
            <person name="Kang M.S."/>
            <person name="He D."/>
            <person name="Jin F.X."/>
            <person name="Kim S.C."/>
            <person name="Im W.T."/>
        </authorList>
    </citation>
    <scope>NUCLEOTIDE SEQUENCE [LARGE SCALE GENOMIC DNA]</scope>
    <source>
        <strain evidence="4 5">KHI67</strain>
    </source>
</reference>
<sequence length="327" mass="35227">MTFDRRSLLALPIAASAAPQAFAQSRAVAPSDIPVWPPAEYFLIWPVVSPGAPTPLPRPTPEITGTPGLYRDILMRGVARPEVGVFRPARPDGRAVLVMPGGGYAYTSLRGEGTDIARALTPMGITVFVLSYRLPGEGWLDRADAPLADAQRAMRLIRLNARHYGIRADKLGVLGFSAGGHLAGSLVVNHALEVYRPIDGADRHSARPAFAGLMYAVSNMDPGRSRGGSRSNLLGPDPSPAVEARYAVDRRLKRGDPPLFLVHAEDDTTVPVINGLDLLAAAQRAEIPLEAHILRRGGHGFGTRLPPRTPGSLWPQLFDRWMGEAIE</sequence>
<dbReference type="InterPro" id="IPR029058">
    <property type="entry name" value="AB_hydrolase_fold"/>
</dbReference>
<comment type="caution">
    <text evidence="4">The sequence shown here is derived from an EMBL/GenBank/DDBJ whole genome shotgun (WGS) entry which is preliminary data.</text>
</comment>
<dbReference type="SUPFAM" id="SSF53474">
    <property type="entry name" value="alpha/beta-Hydrolases"/>
    <property type="match status" value="1"/>
</dbReference>
<keyword evidence="5" id="KW-1185">Reference proteome</keyword>
<evidence type="ECO:0000313" key="5">
    <source>
        <dbReference type="Proteomes" id="UP000321250"/>
    </source>
</evidence>
<dbReference type="Gene3D" id="3.40.50.1820">
    <property type="entry name" value="alpha/beta hydrolase"/>
    <property type="match status" value="1"/>
</dbReference>
<organism evidence="4 5">
    <name type="scientific">Sphingomonas ginsenosidivorax</name>
    <dbReference type="NCBI Taxonomy" id="862135"/>
    <lineage>
        <taxon>Bacteria</taxon>
        <taxon>Pseudomonadati</taxon>
        <taxon>Pseudomonadota</taxon>
        <taxon>Alphaproteobacteria</taxon>
        <taxon>Sphingomonadales</taxon>
        <taxon>Sphingomonadaceae</taxon>
        <taxon>Sphingomonas</taxon>
    </lineage>
</organism>
<keyword evidence="2" id="KW-0732">Signal</keyword>
<dbReference type="PANTHER" id="PTHR48081:SF6">
    <property type="entry name" value="PEPTIDASE S9 PROLYL OLIGOPEPTIDASE CATALYTIC DOMAIN-CONTAINING PROTEIN"/>
    <property type="match status" value="1"/>
</dbReference>
<evidence type="ECO:0000256" key="2">
    <source>
        <dbReference type="SAM" id="SignalP"/>
    </source>
</evidence>
<dbReference type="InterPro" id="IPR049492">
    <property type="entry name" value="BD-FAE-like_dom"/>
</dbReference>
<gene>
    <name evidence="4" type="ORF">FSB78_07675</name>
</gene>
<protein>
    <submittedName>
        <fullName evidence="4">Alpha/beta hydrolase</fullName>
    </submittedName>
</protein>
<proteinExistence type="predicted"/>
<feature type="chain" id="PRO_5022944633" evidence="2">
    <location>
        <begin position="24"/>
        <end position="327"/>
    </location>
</feature>
<evidence type="ECO:0000259" key="3">
    <source>
        <dbReference type="Pfam" id="PF20434"/>
    </source>
</evidence>
<dbReference type="RefSeq" id="WP_147081511.1">
    <property type="nucleotide sequence ID" value="NZ_VOQR01000001.1"/>
</dbReference>
<evidence type="ECO:0000256" key="1">
    <source>
        <dbReference type="ARBA" id="ARBA00022801"/>
    </source>
</evidence>